<gene>
    <name evidence="1" type="ORF">SAMN04488563_3511</name>
</gene>
<dbReference type="STRING" id="419479.SAMN04488563_3511"/>
<dbReference type="RefSeq" id="WP_046772109.1">
    <property type="nucleotide sequence ID" value="NZ_LBMC01000056.1"/>
</dbReference>
<keyword evidence="2" id="KW-1185">Reference proteome</keyword>
<sequence length="75" mass="7491">MCLGGLHDLPGGGAAWLQGARQDGGDGGDGAGVVVSLIRSDARRPPRFSAAEVRELAAALTALADELERPGALPG</sequence>
<dbReference type="EMBL" id="LT629791">
    <property type="protein sequence ID" value="SDU64592.1"/>
    <property type="molecule type" value="Genomic_DNA"/>
</dbReference>
<protein>
    <submittedName>
        <fullName evidence="1">Uncharacterized protein</fullName>
    </submittedName>
</protein>
<dbReference type="Proteomes" id="UP000182977">
    <property type="component" value="Chromosome I"/>
</dbReference>
<name>A0A1H2K7P2_9ACTN</name>
<reference evidence="2" key="1">
    <citation type="submission" date="2016-10" db="EMBL/GenBank/DDBJ databases">
        <authorList>
            <person name="Varghese N."/>
            <person name="Submissions S."/>
        </authorList>
    </citation>
    <scope>NUCLEOTIDE SEQUENCE [LARGE SCALE GENOMIC DNA]</scope>
    <source>
        <strain evidence="2">DSM 45079</strain>
    </source>
</reference>
<dbReference type="AlphaFoldDB" id="A0A1H2K7P2"/>
<evidence type="ECO:0000313" key="2">
    <source>
        <dbReference type="Proteomes" id="UP000182977"/>
    </source>
</evidence>
<accession>A0A1H2K7P2</accession>
<evidence type="ECO:0000313" key="1">
    <source>
        <dbReference type="EMBL" id="SDU64592.1"/>
    </source>
</evidence>
<organism evidence="1 2">
    <name type="scientific">Jiangella alkaliphila</name>
    <dbReference type="NCBI Taxonomy" id="419479"/>
    <lineage>
        <taxon>Bacteria</taxon>
        <taxon>Bacillati</taxon>
        <taxon>Actinomycetota</taxon>
        <taxon>Actinomycetes</taxon>
        <taxon>Jiangellales</taxon>
        <taxon>Jiangellaceae</taxon>
        <taxon>Jiangella</taxon>
    </lineage>
</organism>
<proteinExistence type="predicted"/>